<organism evidence="14 15">
    <name type="scientific">Microbulbifer yueqingensis</name>
    <dbReference type="NCBI Taxonomy" id="658219"/>
    <lineage>
        <taxon>Bacteria</taxon>
        <taxon>Pseudomonadati</taxon>
        <taxon>Pseudomonadota</taxon>
        <taxon>Gammaproteobacteria</taxon>
        <taxon>Cellvibrionales</taxon>
        <taxon>Microbulbiferaceae</taxon>
        <taxon>Microbulbifer</taxon>
    </lineage>
</organism>
<evidence type="ECO:0000313" key="14">
    <source>
        <dbReference type="EMBL" id="SDJ67992.1"/>
    </source>
</evidence>
<dbReference type="RefSeq" id="WP_245720562.1">
    <property type="nucleotide sequence ID" value="NZ_FNFH01000001.1"/>
</dbReference>
<sequence>MIRRLWASLPLATLAALPATAAAAACPESAVHLPAGNLANALISLGRECKVSVLVEASAVSGYVVPEQRLAATDGDFTAALAQLLEDYPFTYRRIGPAAVAVIASNGQPQVDTDLTPPSATEEVTVTGRSLTGTHLRHKRLGSYAPIDILAQPELEITGAQTISELLKFLPAVSGNSTSTSVSNGGNGTANVTLRGLPASNTLVLINGRRIVSNGFGGETADLNTIPLSAVDRIEILKDGASAVYGSDAIAGVVNIILRRDFEGLSANTYFGTAERGDQRTTSNHLTWGQTSERGHLMLSLAHYRQGELKSRDRELSATADNRSRGGTDLRSAASPNGYITLADGEIVTNSEDGGYRQWSQADRYDYSEFTTALVPSERWSAYLAGELALNDDSLLFAEVMGVRTEANTTFAPTPVFTRFDNGDLEISADNAYNPFGQPLTDVRKRVLELGPRVQWNLTNTWRANTGLKGAWDSWQWELTLALHHTSAEESLSNLIDPDRLGAGLKAPDNCDPQQGCEPINLLGPSGSMDERQLDFIRARSLVRGETEMLAITYITDGILGSYRAGDIPAAAGIELRSEAIDFRSSDAGGLSKIGGIAAGAAVGDRLVAEAFSEISIPLIAERVWFDAAMRVSDYSDFGSSANPKVALRWKAAPTVMLRATYATGFRAPNLVDMNQTGYQSQEFLFDPCSQTDSGALPGCTGKADSSRIQFLTEFGGNSELQPETSDNRTLGVVWTPETLDGFSATLDLFDIRQNDVIDTSPQYLIDQNASRGLFADRVIRDGQGDITKIIATRLNIGAREVRGLDLALRFERSSERLGQVRWSFNASHLQRYLNQAAPGAPIEDLTGTFVDPASGGAGSLPEWKANTGIYWQRKRWEGGYTIHYVDALQETFVRGATPVTREIDSWSSHDMQLAYALPTGFRFALGVDNLLDRAPPFAATAFNDNHDSRTYDLSGRYWYATLSYNL</sequence>
<dbReference type="PROSITE" id="PS51257">
    <property type="entry name" value="PROKAR_LIPOPROTEIN"/>
    <property type="match status" value="1"/>
</dbReference>
<evidence type="ECO:0000256" key="3">
    <source>
        <dbReference type="ARBA" id="ARBA00022452"/>
    </source>
</evidence>
<feature type="domain" description="TonB-dependent receptor plug" evidence="13">
    <location>
        <begin position="145"/>
        <end position="253"/>
    </location>
</feature>
<keyword evidence="5 9" id="KW-0798">TonB box</keyword>
<dbReference type="SUPFAM" id="SSF56935">
    <property type="entry name" value="Porins"/>
    <property type="match status" value="1"/>
</dbReference>
<dbReference type="EMBL" id="FNFH01000001">
    <property type="protein sequence ID" value="SDJ67992.1"/>
    <property type="molecule type" value="Genomic_DNA"/>
</dbReference>
<dbReference type="STRING" id="658219.SAMN05216212_0672"/>
<keyword evidence="3 8" id="KW-1134">Transmembrane beta strand</keyword>
<proteinExistence type="inferred from homology"/>
<dbReference type="PANTHER" id="PTHR47234:SF2">
    <property type="entry name" value="TONB-DEPENDENT RECEPTOR"/>
    <property type="match status" value="1"/>
</dbReference>
<evidence type="ECO:0000313" key="15">
    <source>
        <dbReference type="Proteomes" id="UP000199305"/>
    </source>
</evidence>
<evidence type="ECO:0000256" key="4">
    <source>
        <dbReference type="ARBA" id="ARBA00022692"/>
    </source>
</evidence>
<keyword evidence="11" id="KW-0732">Signal</keyword>
<dbReference type="AlphaFoldDB" id="A0A1G8VPP9"/>
<evidence type="ECO:0000256" key="1">
    <source>
        <dbReference type="ARBA" id="ARBA00004571"/>
    </source>
</evidence>
<evidence type="ECO:0000256" key="5">
    <source>
        <dbReference type="ARBA" id="ARBA00023077"/>
    </source>
</evidence>
<accession>A0A1G8VPP9</accession>
<comment type="similarity">
    <text evidence="8 9">Belongs to the TonB-dependent receptor family.</text>
</comment>
<reference evidence="15" key="1">
    <citation type="submission" date="2016-10" db="EMBL/GenBank/DDBJ databases">
        <authorList>
            <person name="Varghese N."/>
            <person name="Submissions S."/>
        </authorList>
    </citation>
    <scope>NUCLEOTIDE SEQUENCE [LARGE SCALE GENOMIC DNA]</scope>
    <source>
        <strain evidence="15">CGMCC 1.10658</strain>
    </source>
</reference>
<gene>
    <name evidence="14" type="ORF">SAMN05216212_0672</name>
</gene>
<comment type="subcellular location">
    <subcellularLocation>
        <location evidence="1 8">Cell outer membrane</location>
        <topology evidence="1 8">Multi-pass membrane protein</topology>
    </subcellularLocation>
</comment>
<dbReference type="CDD" id="cd01347">
    <property type="entry name" value="ligand_gated_channel"/>
    <property type="match status" value="1"/>
</dbReference>
<evidence type="ECO:0000256" key="2">
    <source>
        <dbReference type="ARBA" id="ARBA00022448"/>
    </source>
</evidence>
<keyword evidence="2 8" id="KW-0813">Transport</keyword>
<dbReference type="GO" id="GO:0009279">
    <property type="term" value="C:cell outer membrane"/>
    <property type="evidence" value="ECO:0007669"/>
    <property type="project" value="UniProtKB-SubCell"/>
</dbReference>
<dbReference type="PROSITE" id="PS52016">
    <property type="entry name" value="TONB_DEPENDENT_REC_3"/>
    <property type="match status" value="1"/>
</dbReference>
<dbReference type="InterPro" id="IPR000531">
    <property type="entry name" value="Beta-barrel_TonB"/>
</dbReference>
<evidence type="ECO:0000259" key="13">
    <source>
        <dbReference type="Pfam" id="PF07715"/>
    </source>
</evidence>
<protein>
    <submittedName>
        <fullName evidence="14">Outer membrane receptor proteins, mostly Fe transport</fullName>
    </submittedName>
</protein>
<dbReference type="Pfam" id="PF00593">
    <property type="entry name" value="TonB_dep_Rec_b-barrel"/>
    <property type="match status" value="1"/>
</dbReference>
<dbReference type="InterPro" id="IPR036942">
    <property type="entry name" value="Beta-barrel_TonB_sf"/>
</dbReference>
<evidence type="ECO:0000256" key="8">
    <source>
        <dbReference type="PROSITE-ProRule" id="PRU01360"/>
    </source>
</evidence>
<keyword evidence="14" id="KW-0675">Receptor</keyword>
<evidence type="ECO:0000256" key="11">
    <source>
        <dbReference type="SAM" id="SignalP"/>
    </source>
</evidence>
<dbReference type="InterPro" id="IPR037066">
    <property type="entry name" value="Plug_dom_sf"/>
</dbReference>
<keyword evidence="7 8" id="KW-0998">Cell outer membrane</keyword>
<dbReference type="PANTHER" id="PTHR47234">
    <property type="match status" value="1"/>
</dbReference>
<feature type="signal peptide" evidence="11">
    <location>
        <begin position="1"/>
        <end position="24"/>
    </location>
</feature>
<feature type="compositionally biased region" description="Basic and acidic residues" evidence="10">
    <location>
        <begin position="310"/>
        <end position="328"/>
    </location>
</feature>
<keyword evidence="6 8" id="KW-0472">Membrane</keyword>
<feature type="domain" description="TonB-dependent receptor-like beta-barrel" evidence="12">
    <location>
        <begin position="609"/>
        <end position="931"/>
    </location>
</feature>
<dbReference type="Pfam" id="PF07715">
    <property type="entry name" value="Plug"/>
    <property type="match status" value="1"/>
</dbReference>
<evidence type="ECO:0000256" key="6">
    <source>
        <dbReference type="ARBA" id="ARBA00023136"/>
    </source>
</evidence>
<keyword evidence="15" id="KW-1185">Reference proteome</keyword>
<dbReference type="Gene3D" id="3.55.50.30">
    <property type="match status" value="1"/>
</dbReference>
<evidence type="ECO:0000259" key="12">
    <source>
        <dbReference type="Pfam" id="PF00593"/>
    </source>
</evidence>
<dbReference type="InterPro" id="IPR012910">
    <property type="entry name" value="Plug_dom"/>
</dbReference>
<dbReference type="InterPro" id="IPR039426">
    <property type="entry name" value="TonB-dep_rcpt-like"/>
</dbReference>
<dbReference type="Gene3D" id="2.170.130.10">
    <property type="entry name" value="TonB-dependent receptor, plug domain"/>
    <property type="match status" value="1"/>
</dbReference>
<dbReference type="Proteomes" id="UP000199305">
    <property type="component" value="Unassembled WGS sequence"/>
</dbReference>
<name>A0A1G8VPP9_9GAMM</name>
<keyword evidence="4 8" id="KW-0812">Transmembrane</keyword>
<feature type="region of interest" description="Disordered" evidence="10">
    <location>
        <begin position="310"/>
        <end position="333"/>
    </location>
</feature>
<evidence type="ECO:0000256" key="9">
    <source>
        <dbReference type="RuleBase" id="RU003357"/>
    </source>
</evidence>
<dbReference type="Gene3D" id="2.40.170.20">
    <property type="entry name" value="TonB-dependent receptor, beta-barrel domain"/>
    <property type="match status" value="1"/>
</dbReference>
<evidence type="ECO:0000256" key="7">
    <source>
        <dbReference type="ARBA" id="ARBA00023237"/>
    </source>
</evidence>
<evidence type="ECO:0000256" key="10">
    <source>
        <dbReference type="SAM" id="MobiDB-lite"/>
    </source>
</evidence>
<feature type="chain" id="PRO_5011672810" evidence="11">
    <location>
        <begin position="25"/>
        <end position="967"/>
    </location>
</feature>